<evidence type="ECO:0000313" key="1">
    <source>
        <dbReference type="EMBL" id="RIA86780.1"/>
    </source>
</evidence>
<dbReference type="AlphaFoldDB" id="A0A397SKQ2"/>
<name>A0A397SKQ2_9GLOM</name>
<evidence type="ECO:0000313" key="2">
    <source>
        <dbReference type="Proteomes" id="UP000265703"/>
    </source>
</evidence>
<organism evidence="1 2">
    <name type="scientific">Glomus cerebriforme</name>
    <dbReference type="NCBI Taxonomy" id="658196"/>
    <lineage>
        <taxon>Eukaryota</taxon>
        <taxon>Fungi</taxon>
        <taxon>Fungi incertae sedis</taxon>
        <taxon>Mucoromycota</taxon>
        <taxon>Glomeromycotina</taxon>
        <taxon>Glomeromycetes</taxon>
        <taxon>Glomerales</taxon>
        <taxon>Glomeraceae</taxon>
        <taxon>Glomus</taxon>
    </lineage>
</organism>
<proteinExistence type="predicted"/>
<keyword evidence="2" id="KW-1185">Reference proteome</keyword>
<reference evidence="1 2" key="1">
    <citation type="submission" date="2018-06" db="EMBL/GenBank/DDBJ databases">
        <title>Comparative genomics reveals the genomic features of Rhizophagus irregularis, R. cerebriforme, R. diaphanum and Gigaspora rosea, and their symbiotic lifestyle signature.</title>
        <authorList>
            <person name="Morin E."/>
            <person name="San Clemente H."/>
            <person name="Chen E.C.H."/>
            <person name="De La Providencia I."/>
            <person name="Hainaut M."/>
            <person name="Kuo A."/>
            <person name="Kohler A."/>
            <person name="Murat C."/>
            <person name="Tang N."/>
            <person name="Roy S."/>
            <person name="Loubradou J."/>
            <person name="Henrissat B."/>
            <person name="Grigoriev I.V."/>
            <person name="Corradi N."/>
            <person name="Roux C."/>
            <person name="Martin F.M."/>
        </authorList>
    </citation>
    <scope>NUCLEOTIDE SEQUENCE [LARGE SCALE GENOMIC DNA]</scope>
    <source>
        <strain evidence="1 2">DAOM 227022</strain>
    </source>
</reference>
<dbReference type="EMBL" id="QKYT01000344">
    <property type="protein sequence ID" value="RIA86780.1"/>
    <property type="molecule type" value="Genomic_DNA"/>
</dbReference>
<sequence>MKEHSNKSLSKNTEGVRDAVYARDLRRSKYVIKCFYETYAREDKNDEDEEEILNFSYQFTSTIPQPSSTQQSLSQQLTILLIIINPEIIVSQLHMPIILTTLTKR</sequence>
<gene>
    <name evidence="1" type="ORF">C1645_828741</name>
</gene>
<protein>
    <submittedName>
        <fullName evidence="1">Uncharacterized protein</fullName>
    </submittedName>
</protein>
<dbReference type="Proteomes" id="UP000265703">
    <property type="component" value="Unassembled WGS sequence"/>
</dbReference>
<comment type="caution">
    <text evidence="1">The sequence shown here is derived from an EMBL/GenBank/DDBJ whole genome shotgun (WGS) entry which is preliminary data.</text>
</comment>
<accession>A0A397SKQ2</accession>